<dbReference type="Pfam" id="PF00133">
    <property type="entry name" value="tRNA-synt_1"/>
    <property type="match status" value="1"/>
</dbReference>
<comment type="similarity">
    <text evidence="11">Belongs to the class-I aminoacyl-tRNA synthetase family.</text>
</comment>
<feature type="domain" description="Aminoacyl-tRNA synthetase class Ia" evidence="12">
    <location>
        <begin position="6"/>
        <end position="53"/>
    </location>
</feature>
<dbReference type="GO" id="GO:0005737">
    <property type="term" value="C:cytoplasm"/>
    <property type="evidence" value="ECO:0007669"/>
    <property type="project" value="UniProtKB-SubCell"/>
</dbReference>
<dbReference type="InterPro" id="IPR001412">
    <property type="entry name" value="aa-tRNA-synth_I_CS"/>
</dbReference>
<gene>
    <name evidence="15" type="ORF">J4E96_19640</name>
</gene>
<dbReference type="InterPro" id="IPR023457">
    <property type="entry name" value="Met-tRNA_synth_2"/>
</dbReference>
<keyword evidence="8 11" id="KW-0030">Aminoacyl-tRNA synthetase</keyword>
<dbReference type="GO" id="GO:0004823">
    <property type="term" value="F:leucine-tRNA ligase activity"/>
    <property type="evidence" value="ECO:0007669"/>
    <property type="project" value="UniProtKB-EC"/>
</dbReference>
<dbReference type="SUPFAM" id="SSF52374">
    <property type="entry name" value="Nucleotidylyl transferase"/>
    <property type="match status" value="1"/>
</dbReference>
<dbReference type="PANTHER" id="PTHR43326">
    <property type="entry name" value="METHIONYL-TRNA SYNTHETASE"/>
    <property type="match status" value="1"/>
</dbReference>
<dbReference type="Pfam" id="PF09334">
    <property type="entry name" value="tRNA-synt_1g"/>
    <property type="match status" value="1"/>
</dbReference>
<protein>
    <recommendedName>
        <fullName evidence="2">methionine--tRNA ligase</fullName>
        <ecNumber evidence="2">6.1.1.10</ecNumber>
    </recommendedName>
    <alternativeName>
        <fullName evidence="9">Methionyl-tRNA synthetase</fullName>
    </alternativeName>
</protein>
<accession>A0A8A4ZBR9</accession>
<dbReference type="SUPFAM" id="SSF47323">
    <property type="entry name" value="Anticodon-binding domain of a subclass of class I aminoacyl-tRNA synthetases"/>
    <property type="match status" value="1"/>
</dbReference>
<dbReference type="KEGG" id="psic:J4E96_19640"/>
<dbReference type="PROSITE" id="PS00178">
    <property type="entry name" value="AA_TRNA_LIGASE_I"/>
    <property type="match status" value="1"/>
</dbReference>
<dbReference type="RefSeq" id="WP_227423723.1">
    <property type="nucleotide sequence ID" value="NZ_CP071868.1"/>
</dbReference>
<dbReference type="Gene3D" id="1.10.730.10">
    <property type="entry name" value="Isoleucyl-tRNA Synthetase, Domain 1"/>
    <property type="match status" value="1"/>
</dbReference>
<evidence type="ECO:0000313" key="16">
    <source>
        <dbReference type="Proteomes" id="UP000663937"/>
    </source>
</evidence>
<proteinExistence type="inferred from homology"/>
<dbReference type="InterPro" id="IPR002300">
    <property type="entry name" value="aa-tRNA-synth_Ia"/>
</dbReference>
<dbReference type="GO" id="GO:0004825">
    <property type="term" value="F:methionine-tRNA ligase activity"/>
    <property type="evidence" value="ECO:0007669"/>
    <property type="project" value="UniProtKB-EC"/>
</dbReference>
<dbReference type="GO" id="GO:0006431">
    <property type="term" value="P:methionyl-tRNA aminoacylation"/>
    <property type="evidence" value="ECO:0007669"/>
    <property type="project" value="InterPro"/>
</dbReference>
<comment type="catalytic activity">
    <reaction evidence="10">
        <text>tRNA(Leu) + L-leucine + ATP = L-leucyl-tRNA(Leu) + AMP + diphosphate</text>
        <dbReference type="Rhea" id="RHEA:11688"/>
        <dbReference type="Rhea" id="RHEA-COMP:9613"/>
        <dbReference type="Rhea" id="RHEA-COMP:9622"/>
        <dbReference type="ChEBI" id="CHEBI:30616"/>
        <dbReference type="ChEBI" id="CHEBI:33019"/>
        <dbReference type="ChEBI" id="CHEBI:57427"/>
        <dbReference type="ChEBI" id="CHEBI:78442"/>
        <dbReference type="ChEBI" id="CHEBI:78494"/>
        <dbReference type="ChEBI" id="CHEBI:456215"/>
        <dbReference type="EC" id="6.1.1.4"/>
    </reaction>
</comment>
<name>A0A8A4ZBR9_9MICO</name>
<evidence type="ECO:0000256" key="6">
    <source>
        <dbReference type="ARBA" id="ARBA00022840"/>
    </source>
</evidence>
<keyword evidence="16" id="KW-1185">Reference proteome</keyword>
<dbReference type="GO" id="GO:0005524">
    <property type="term" value="F:ATP binding"/>
    <property type="evidence" value="ECO:0007669"/>
    <property type="project" value="UniProtKB-KW"/>
</dbReference>
<evidence type="ECO:0000256" key="4">
    <source>
        <dbReference type="ARBA" id="ARBA00022598"/>
    </source>
</evidence>
<evidence type="ECO:0000256" key="7">
    <source>
        <dbReference type="ARBA" id="ARBA00022917"/>
    </source>
</evidence>
<dbReference type="Gene3D" id="2.170.220.10">
    <property type="match status" value="1"/>
</dbReference>
<evidence type="ECO:0000256" key="5">
    <source>
        <dbReference type="ARBA" id="ARBA00022741"/>
    </source>
</evidence>
<keyword evidence="7 11" id="KW-0648">Protein biosynthesis</keyword>
<sequence>MSSLYITTSIPYVNGSPHLGHALEFVQVDVLARHRRLRGGDVRVQSGTDDHAIKNVSAAASAGVAVADLVAVNADRFVDLAAALGVRTDAFLRTSSDPRHPPGVVALWEACRAAGDLDQQDYTGLYCPGCEQFYAPDELTDGLCAEHRAPVQEVTETNWFFRLSRYRDAIVELITDGRLTVEPQQRRNEVLGFLAGEVRDLSVSRPSTRAGGWGIPVPGDPDQVVYVWFDALTNYLTGLGYGSDDADYQLWWAGDVERTHVIGKGIARFHAVYWVAFLLSAGLPLPTRVLVHDYLTVNGAKIAKSGAQAADPAAVVGAFGADALRWWLLRDPAPVGTTDFTPERLIACYNRDLANCLGNLASRTLTLSARDRAWHRPATTRVGASLRAAAAALPAIVDGALARFDFRAACEAIAGLAEAGNRFIESEAPWRLATAADAGDLAAAARFEAVIDALLDLCRVAAAELEPFVPDGSARLADQLAAAVTKPTPAFPRIASAGT</sequence>
<feature type="domain" description="Methionyl-tRNA synthetase anticodon-binding" evidence="14">
    <location>
        <begin position="398"/>
        <end position="483"/>
    </location>
</feature>
<dbReference type="EC" id="6.1.1.10" evidence="2"/>
<evidence type="ECO:0000256" key="3">
    <source>
        <dbReference type="ARBA" id="ARBA00022490"/>
    </source>
</evidence>
<dbReference type="PANTHER" id="PTHR43326:SF1">
    <property type="entry name" value="METHIONINE--TRNA LIGASE, MITOCHONDRIAL"/>
    <property type="match status" value="1"/>
</dbReference>
<dbReference type="InterPro" id="IPR041872">
    <property type="entry name" value="Anticodon_Met"/>
</dbReference>
<evidence type="ECO:0000313" key="15">
    <source>
        <dbReference type="EMBL" id="QTE29440.1"/>
    </source>
</evidence>
<evidence type="ECO:0000259" key="14">
    <source>
        <dbReference type="Pfam" id="PF19303"/>
    </source>
</evidence>
<dbReference type="Proteomes" id="UP000663937">
    <property type="component" value="Chromosome"/>
</dbReference>
<evidence type="ECO:0000256" key="8">
    <source>
        <dbReference type="ARBA" id="ARBA00023146"/>
    </source>
</evidence>
<evidence type="ECO:0000256" key="9">
    <source>
        <dbReference type="ARBA" id="ARBA00030904"/>
    </source>
</evidence>
<dbReference type="Pfam" id="PF19303">
    <property type="entry name" value="Anticodon_3"/>
    <property type="match status" value="1"/>
</dbReference>
<evidence type="ECO:0000259" key="13">
    <source>
        <dbReference type="Pfam" id="PF09334"/>
    </source>
</evidence>
<reference evidence="15" key="1">
    <citation type="submission" date="2021-03" db="EMBL/GenBank/DDBJ databases">
        <title>Pengzhenrongella sicca gen. nov., sp. nov., a new member of suborder Micrococcineae isolated from High-Arctic tundra soil.</title>
        <authorList>
            <person name="Peng F."/>
        </authorList>
    </citation>
    <scope>NUCLEOTIDE SEQUENCE</scope>
    <source>
        <strain evidence="15">LRZ-2</strain>
    </source>
</reference>
<evidence type="ECO:0000259" key="12">
    <source>
        <dbReference type="Pfam" id="PF00133"/>
    </source>
</evidence>
<feature type="domain" description="Methionyl/Leucyl tRNA synthetase" evidence="13">
    <location>
        <begin position="135"/>
        <end position="365"/>
    </location>
</feature>
<keyword evidence="3" id="KW-0963">Cytoplasm</keyword>
<evidence type="ECO:0000256" key="1">
    <source>
        <dbReference type="ARBA" id="ARBA00004496"/>
    </source>
</evidence>
<dbReference type="Gene3D" id="3.40.50.620">
    <property type="entry name" value="HUPs"/>
    <property type="match status" value="1"/>
</dbReference>
<evidence type="ECO:0000256" key="10">
    <source>
        <dbReference type="ARBA" id="ARBA00047469"/>
    </source>
</evidence>
<evidence type="ECO:0000256" key="11">
    <source>
        <dbReference type="RuleBase" id="RU363035"/>
    </source>
</evidence>
<dbReference type="PRINTS" id="PR01041">
    <property type="entry name" value="TRNASYNTHMET"/>
</dbReference>
<evidence type="ECO:0000256" key="2">
    <source>
        <dbReference type="ARBA" id="ARBA00012838"/>
    </source>
</evidence>
<keyword evidence="4 11" id="KW-0436">Ligase</keyword>
<dbReference type="InterPro" id="IPR015413">
    <property type="entry name" value="Methionyl/Leucyl_tRNA_Synth"/>
</dbReference>
<dbReference type="InterPro" id="IPR014729">
    <property type="entry name" value="Rossmann-like_a/b/a_fold"/>
</dbReference>
<dbReference type="InterPro" id="IPR009080">
    <property type="entry name" value="tRNAsynth_Ia_anticodon-bd"/>
</dbReference>
<keyword evidence="5 11" id="KW-0547">Nucleotide-binding</keyword>
<comment type="subcellular location">
    <subcellularLocation>
        <location evidence="1">Cytoplasm</location>
    </subcellularLocation>
</comment>
<organism evidence="15 16">
    <name type="scientific">Pengzhenrongella sicca</name>
    <dbReference type="NCBI Taxonomy" id="2819238"/>
    <lineage>
        <taxon>Bacteria</taxon>
        <taxon>Bacillati</taxon>
        <taxon>Actinomycetota</taxon>
        <taxon>Actinomycetes</taxon>
        <taxon>Micrococcales</taxon>
        <taxon>Pengzhenrongella</taxon>
    </lineage>
</organism>
<dbReference type="AlphaFoldDB" id="A0A8A4ZBR9"/>
<dbReference type="InterPro" id="IPR033911">
    <property type="entry name" value="MetRS_core"/>
</dbReference>
<keyword evidence="6 11" id="KW-0067">ATP-binding</keyword>
<dbReference type="EMBL" id="CP071868">
    <property type="protein sequence ID" value="QTE29440.1"/>
    <property type="molecule type" value="Genomic_DNA"/>
</dbReference>